<reference evidence="5" key="1">
    <citation type="journal article" date="2020" name="mSystems">
        <title>Genome- and Community-Level Interaction Insights into Carbon Utilization and Element Cycling Functions of Hydrothermarchaeota in Hydrothermal Sediment.</title>
        <authorList>
            <person name="Zhou Z."/>
            <person name="Liu Y."/>
            <person name="Xu W."/>
            <person name="Pan J."/>
            <person name="Luo Z.H."/>
            <person name="Li M."/>
        </authorList>
    </citation>
    <scope>NUCLEOTIDE SEQUENCE [LARGE SCALE GENOMIC DNA]</scope>
    <source>
        <strain evidence="5">SpSt-791</strain>
    </source>
</reference>
<dbReference type="PRINTS" id="PR00508">
    <property type="entry name" value="S21N4MTFRASE"/>
</dbReference>
<gene>
    <name evidence="5" type="ORF">ENV79_04510</name>
</gene>
<dbReference type="PANTHER" id="PTHR13370">
    <property type="entry name" value="RNA METHYLASE-RELATED"/>
    <property type="match status" value="1"/>
</dbReference>
<keyword evidence="2 5" id="KW-0808">Transferase</keyword>
<proteinExistence type="inferred from homology"/>
<protein>
    <recommendedName>
        <fullName evidence="3">Methyltransferase</fullName>
        <ecNumber evidence="3">2.1.1.-</ecNumber>
    </recommendedName>
</protein>
<feature type="domain" description="DNA methylase N-4/N-6" evidence="4">
    <location>
        <begin position="45"/>
        <end position="205"/>
    </location>
</feature>
<dbReference type="GO" id="GO:0003677">
    <property type="term" value="F:DNA binding"/>
    <property type="evidence" value="ECO:0007669"/>
    <property type="project" value="InterPro"/>
</dbReference>
<dbReference type="InterPro" id="IPR029063">
    <property type="entry name" value="SAM-dependent_MTases_sf"/>
</dbReference>
<sequence>MFVGDSELEEKSQNLILNKNKVLEFFENLFNLNDLTSLKSQVAKLKNIILMPKNDNIGLINITNNCDTILYNRKSLIYTLNKIIASRTIARAKYYLKQVYQSFLKEKNNKINDINLARWRDYNDIITDSLWIFEKRDTTGAHLGWYWGNFIPQIPRQLMLRYTKRGDWVLDPFVGSGTTLIECQRLGRNGIGIDINEEVIKKAQELIKKEVNKYNVITKIICGDSQKIDFKKILKEFNIKFIQLAILHPPYFDIIKFSNKEEDLSNAKSLNDFLNRFGKVLDNVLEVLEPKRFLSIVIGDKYSKGEWIPLGFYVMEEALKRNLKLKSIVVKNFEETRAKRNQKELWRYRALVGGFYVFKHEYILIFQKKR</sequence>
<dbReference type="CDD" id="cd02440">
    <property type="entry name" value="AdoMet_MTases"/>
    <property type="match status" value="1"/>
</dbReference>
<keyword evidence="1 5" id="KW-0489">Methyltransferase</keyword>
<dbReference type="AlphaFoldDB" id="A0A7V6CNA1"/>
<dbReference type="PANTHER" id="PTHR13370:SF3">
    <property type="entry name" value="TRNA (GUANINE(10)-N2)-METHYLTRANSFERASE HOMOLOG"/>
    <property type="match status" value="1"/>
</dbReference>
<dbReference type="Gene3D" id="3.40.50.150">
    <property type="entry name" value="Vaccinia Virus protein VP39"/>
    <property type="match status" value="2"/>
</dbReference>
<dbReference type="GO" id="GO:0008170">
    <property type="term" value="F:N-methyltransferase activity"/>
    <property type="evidence" value="ECO:0007669"/>
    <property type="project" value="InterPro"/>
</dbReference>
<comment type="similarity">
    <text evidence="3">Belongs to the N(4)/N(6)-methyltransferase family.</text>
</comment>
<dbReference type="SUPFAM" id="SSF53335">
    <property type="entry name" value="S-adenosyl-L-methionine-dependent methyltransferases"/>
    <property type="match status" value="2"/>
</dbReference>
<dbReference type="InterPro" id="IPR002941">
    <property type="entry name" value="DNA_methylase_N4/N6"/>
</dbReference>
<dbReference type="InterPro" id="IPR001091">
    <property type="entry name" value="RM_Methyltransferase"/>
</dbReference>
<evidence type="ECO:0000256" key="3">
    <source>
        <dbReference type="RuleBase" id="RU362026"/>
    </source>
</evidence>
<dbReference type="GO" id="GO:0032259">
    <property type="term" value="P:methylation"/>
    <property type="evidence" value="ECO:0007669"/>
    <property type="project" value="UniProtKB-KW"/>
</dbReference>
<dbReference type="GO" id="GO:0005737">
    <property type="term" value="C:cytoplasm"/>
    <property type="evidence" value="ECO:0007669"/>
    <property type="project" value="TreeGrafter"/>
</dbReference>
<dbReference type="EMBL" id="DTHS01000028">
    <property type="protein sequence ID" value="HHR48890.1"/>
    <property type="molecule type" value="Genomic_DNA"/>
</dbReference>
<evidence type="ECO:0000259" key="4">
    <source>
        <dbReference type="Pfam" id="PF01555"/>
    </source>
</evidence>
<evidence type="ECO:0000256" key="1">
    <source>
        <dbReference type="ARBA" id="ARBA00022603"/>
    </source>
</evidence>
<dbReference type="Pfam" id="PF01555">
    <property type="entry name" value="N6_N4_Mtase"/>
    <property type="match status" value="2"/>
</dbReference>
<feature type="domain" description="DNA methylase N-4/N-6" evidence="4">
    <location>
        <begin position="242"/>
        <end position="369"/>
    </location>
</feature>
<comment type="caution">
    <text evidence="5">The sequence shown here is derived from an EMBL/GenBank/DDBJ whole genome shotgun (WGS) entry which is preliminary data.</text>
</comment>
<dbReference type="EC" id="2.1.1.-" evidence="3"/>
<accession>A0A7V6CNA1</accession>
<organism evidence="5">
    <name type="scientific">candidate division WOR-3 bacterium</name>
    <dbReference type="NCBI Taxonomy" id="2052148"/>
    <lineage>
        <taxon>Bacteria</taxon>
        <taxon>Bacteria division WOR-3</taxon>
    </lineage>
</organism>
<name>A0A7V6CNA1_UNCW3</name>
<evidence type="ECO:0000313" key="5">
    <source>
        <dbReference type="EMBL" id="HHR48890.1"/>
    </source>
</evidence>
<evidence type="ECO:0000256" key="2">
    <source>
        <dbReference type="ARBA" id="ARBA00022679"/>
    </source>
</evidence>